<organism evidence="4">
    <name type="scientific">Mesocestoides corti</name>
    <name type="common">Flatworm</name>
    <dbReference type="NCBI Taxonomy" id="53468"/>
    <lineage>
        <taxon>Eukaryota</taxon>
        <taxon>Metazoa</taxon>
        <taxon>Spiralia</taxon>
        <taxon>Lophotrochozoa</taxon>
        <taxon>Platyhelminthes</taxon>
        <taxon>Cestoda</taxon>
        <taxon>Eucestoda</taxon>
        <taxon>Cyclophyllidea</taxon>
        <taxon>Mesocestoididae</taxon>
        <taxon>Mesocestoides</taxon>
    </lineage>
</organism>
<dbReference type="AlphaFoldDB" id="A0A0R3U813"/>
<dbReference type="WBParaSite" id="MCU_009973-RA">
    <property type="protein sequence ID" value="MCU_009973-RA"/>
    <property type="gene ID" value="MCU_009973"/>
</dbReference>
<evidence type="ECO:0000313" key="4">
    <source>
        <dbReference type="WBParaSite" id="MCU_009973-RA"/>
    </source>
</evidence>
<evidence type="ECO:0000256" key="1">
    <source>
        <dbReference type="SAM" id="MobiDB-lite"/>
    </source>
</evidence>
<reference evidence="4" key="2">
    <citation type="submission" date="2019-11" db="UniProtKB">
        <authorList>
            <consortium name="WormBaseParasite"/>
        </authorList>
    </citation>
    <scope>IDENTIFICATION</scope>
</reference>
<dbReference type="Proteomes" id="UP000267029">
    <property type="component" value="Unassembled WGS sequence"/>
</dbReference>
<keyword evidence="3" id="KW-1185">Reference proteome</keyword>
<sequence length="88" mass="9100">MPEAAITTALCPIHQQSSSLFERQPLPLPPSSKPPHSPDSHSGFLLAFFNSRLQTGGEFEGGWGNGNCGGGGKPCIGVVERRGGVGLA</sequence>
<gene>
    <name evidence="2" type="ORF">MCOS_LOCUS2992</name>
</gene>
<accession>A0A0R3U813</accession>
<name>A0A0R3U813_MESCO</name>
<feature type="compositionally biased region" description="Pro residues" evidence="1">
    <location>
        <begin position="26"/>
        <end position="37"/>
    </location>
</feature>
<evidence type="ECO:0000313" key="3">
    <source>
        <dbReference type="Proteomes" id="UP000267029"/>
    </source>
</evidence>
<evidence type="ECO:0000313" key="2">
    <source>
        <dbReference type="EMBL" id="VDD76989.1"/>
    </source>
</evidence>
<feature type="region of interest" description="Disordered" evidence="1">
    <location>
        <begin position="21"/>
        <end position="41"/>
    </location>
</feature>
<protein>
    <submittedName>
        <fullName evidence="2 4">Uncharacterized protein</fullName>
    </submittedName>
</protein>
<proteinExistence type="predicted"/>
<dbReference type="EMBL" id="UXSR01000584">
    <property type="protein sequence ID" value="VDD76989.1"/>
    <property type="molecule type" value="Genomic_DNA"/>
</dbReference>
<reference evidence="2 3" key="1">
    <citation type="submission" date="2018-10" db="EMBL/GenBank/DDBJ databases">
        <authorList>
            <consortium name="Pathogen Informatics"/>
        </authorList>
    </citation>
    <scope>NUCLEOTIDE SEQUENCE [LARGE SCALE GENOMIC DNA]</scope>
</reference>